<dbReference type="InterPro" id="IPR050418">
    <property type="entry name" value="D-iso_2-hydroxyacid_DH_PdxB"/>
</dbReference>
<reference evidence="7 8" key="1">
    <citation type="submission" date="2019-07" db="EMBL/GenBank/DDBJ databases">
        <authorList>
            <person name="Brisse S."/>
            <person name="Rodrigues C."/>
            <person name="Thorpe H."/>
        </authorList>
    </citation>
    <scope>NUCLEOTIDE SEQUENCE [LARGE SCALE GENOMIC DNA]</scope>
    <source>
        <strain evidence="7">SB6411</strain>
    </source>
</reference>
<feature type="domain" description="D-isomer specific 2-hydroxyacid dehydrogenase catalytic" evidence="5">
    <location>
        <begin position="14"/>
        <end position="318"/>
    </location>
</feature>
<comment type="caution">
    <text evidence="7">The sequence shown here is derived from an EMBL/GenBank/DDBJ whole genome shotgun (WGS) entry which is preliminary data.</text>
</comment>
<name>A0ABY6VGY1_9ENTR</name>
<keyword evidence="3" id="KW-0520">NAD</keyword>
<organism evidence="7 8">
    <name type="scientific">Klebsiella spallanzanii</name>
    <dbReference type="NCBI Taxonomy" id="2587528"/>
    <lineage>
        <taxon>Bacteria</taxon>
        <taxon>Pseudomonadati</taxon>
        <taxon>Pseudomonadota</taxon>
        <taxon>Gammaproteobacteria</taxon>
        <taxon>Enterobacterales</taxon>
        <taxon>Enterobacteriaceae</taxon>
        <taxon>Klebsiella/Raoultella group</taxon>
        <taxon>Klebsiella</taxon>
    </lineage>
</organism>
<dbReference type="InterPro" id="IPR036291">
    <property type="entry name" value="NAD(P)-bd_dom_sf"/>
</dbReference>
<dbReference type="Pfam" id="PF00389">
    <property type="entry name" value="2-Hacid_dh"/>
    <property type="match status" value="1"/>
</dbReference>
<dbReference type="SUPFAM" id="SSF51735">
    <property type="entry name" value="NAD(P)-binding Rossmann-fold domains"/>
    <property type="match status" value="1"/>
</dbReference>
<keyword evidence="2 4" id="KW-0560">Oxidoreductase</keyword>
<evidence type="ECO:0000256" key="4">
    <source>
        <dbReference type="RuleBase" id="RU003719"/>
    </source>
</evidence>
<dbReference type="PANTHER" id="PTHR43761:SF1">
    <property type="entry name" value="D-ISOMER SPECIFIC 2-HYDROXYACID DEHYDROGENASE CATALYTIC DOMAIN-CONTAINING PROTEIN-RELATED"/>
    <property type="match status" value="1"/>
</dbReference>
<dbReference type="InterPro" id="IPR006140">
    <property type="entry name" value="D-isomer_DH_NAD-bd"/>
</dbReference>
<comment type="similarity">
    <text evidence="1 4">Belongs to the D-isomer specific 2-hydroxyacid dehydrogenase family.</text>
</comment>
<dbReference type="RefSeq" id="WP_142982470.1">
    <property type="nucleotide sequence ID" value="NZ_CABGGS010000044.1"/>
</dbReference>
<evidence type="ECO:0000313" key="8">
    <source>
        <dbReference type="Proteomes" id="UP000317652"/>
    </source>
</evidence>
<dbReference type="EMBL" id="CABGGS010000044">
    <property type="protein sequence ID" value="VUS80715.1"/>
    <property type="molecule type" value="Genomic_DNA"/>
</dbReference>
<evidence type="ECO:0000256" key="2">
    <source>
        <dbReference type="ARBA" id="ARBA00023002"/>
    </source>
</evidence>
<protein>
    <submittedName>
        <fullName evidence="7">Glycerate dehydrogenase</fullName>
    </submittedName>
</protein>
<dbReference type="SUPFAM" id="SSF52283">
    <property type="entry name" value="Formate/glycerate dehydrogenase catalytic domain-like"/>
    <property type="match status" value="1"/>
</dbReference>
<evidence type="ECO:0000259" key="5">
    <source>
        <dbReference type="Pfam" id="PF00389"/>
    </source>
</evidence>
<dbReference type="PANTHER" id="PTHR43761">
    <property type="entry name" value="D-ISOMER SPECIFIC 2-HYDROXYACID DEHYDROGENASE FAMILY PROTEIN (AFU_ORTHOLOGUE AFUA_1G13630)"/>
    <property type="match status" value="1"/>
</dbReference>
<sequence length="328" mass="36792">MKIVISDYKDSMMPLHDDEITILTAGLPDVEIIIYEYTDEKREEFIDLLADAEALLTAFIRLDAQFFERAKNLRVVSINATGYDNVDLNSATAHGVGICPVGEYCTRDVAEHTIALMLALNKNLKAYTFDIEQNNRWRYDFPCRPDRIETQTLGIFGLGKIGSQVARLAKGLGMRVIAVDSAVSHERAQYLGVEMVTPEVIWQSADVITNHMNLENSNVAYFTMREFAQMRRRPIFLNLGRGLSVDEAELVEALESGLVRGAGLDVLSDETPQLAGHALVRRANVIITPHSAFYSTQSMADLQRISCDNIVNFLTGRRQDVFRLVNMV</sequence>
<evidence type="ECO:0000256" key="3">
    <source>
        <dbReference type="ARBA" id="ARBA00023027"/>
    </source>
</evidence>
<feature type="domain" description="D-isomer specific 2-hydroxyacid dehydrogenase NAD-binding" evidence="6">
    <location>
        <begin position="114"/>
        <end position="292"/>
    </location>
</feature>
<dbReference type="Gene3D" id="3.40.50.720">
    <property type="entry name" value="NAD(P)-binding Rossmann-like Domain"/>
    <property type="match status" value="2"/>
</dbReference>
<proteinExistence type="inferred from homology"/>
<dbReference type="Proteomes" id="UP000317652">
    <property type="component" value="Unassembled WGS sequence"/>
</dbReference>
<evidence type="ECO:0000313" key="7">
    <source>
        <dbReference type="EMBL" id="VUS80715.1"/>
    </source>
</evidence>
<gene>
    <name evidence="7" type="primary">hprA</name>
    <name evidence="7" type="ORF">SB6411_02942</name>
</gene>
<dbReference type="Pfam" id="PF02826">
    <property type="entry name" value="2-Hacid_dh_C"/>
    <property type="match status" value="1"/>
</dbReference>
<keyword evidence="8" id="KW-1185">Reference proteome</keyword>
<accession>A0ABY6VGY1</accession>
<dbReference type="InterPro" id="IPR006139">
    <property type="entry name" value="D-isomer_2_OHA_DH_cat_dom"/>
</dbReference>
<evidence type="ECO:0000256" key="1">
    <source>
        <dbReference type="ARBA" id="ARBA00005854"/>
    </source>
</evidence>
<evidence type="ECO:0000259" key="6">
    <source>
        <dbReference type="Pfam" id="PF02826"/>
    </source>
</evidence>